<evidence type="ECO:0000313" key="7">
    <source>
        <dbReference type="RefSeq" id="XP_045558377.1"/>
    </source>
</evidence>
<dbReference type="GO" id="GO:0051607">
    <property type="term" value="P:defense response to virus"/>
    <property type="evidence" value="ECO:0007669"/>
    <property type="project" value="TreeGrafter"/>
</dbReference>
<evidence type="ECO:0000256" key="1">
    <source>
        <dbReference type="ARBA" id="ARBA00022737"/>
    </source>
</evidence>
<comment type="similarity">
    <text evidence="3">Belongs to the IFIT family.</text>
</comment>
<dbReference type="GO" id="GO:0005829">
    <property type="term" value="C:cytosol"/>
    <property type="evidence" value="ECO:0007669"/>
    <property type="project" value="TreeGrafter"/>
</dbReference>
<name>A0A1S3NF52_SALSA</name>
<evidence type="ECO:0000256" key="2">
    <source>
        <dbReference type="ARBA" id="ARBA00022803"/>
    </source>
</evidence>
<evidence type="ECO:0000256" key="4">
    <source>
        <dbReference type="SAM" id="MobiDB-lite"/>
    </source>
</evidence>
<feature type="compositionally biased region" description="Basic and acidic residues" evidence="4">
    <location>
        <begin position="442"/>
        <end position="458"/>
    </location>
</feature>
<dbReference type="GeneID" id="106578962"/>
<keyword evidence="2" id="KW-0802">TPR repeat</keyword>
<evidence type="ECO:0000256" key="3">
    <source>
        <dbReference type="ARBA" id="ARBA00038336"/>
    </source>
</evidence>
<dbReference type="PANTHER" id="PTHR10271:SF29">
    <property type="entry name" value="INTERFERON-INDUCED PROTEIN WITH TETRATRICOPEPTIDE REPEATS-RELATED"/>
    <property type="match status" value="1"/>
</dbReference>
<dbReference type="Proteomes" id="UP001652741">
    <property type="component" value="Chromosome ssa19"/>
</dbReference>
<dbReference type="FunFam" id="1.25.40.10:FF:000032">
    <property type="entry name" value="Interferon-induced protein with tetratricopeptide repeats 5"/>
    <property type="match status" value="1"/>
</dbReference>
<dbReference type="InterPro" id="IPR011990">
    <property type="entry name" value="TPR-like_helical_dom_sf"/>
</dbReference>
<keyword evidence="1" id="KW-0677">Repeat</keyword>
<dbReference type="PANTHER" id="PTHR10271">
    <property type="entry name" value="INTERFERON-INDUCED PROTEIN WITH TETRATRICOPEPTIDE REPEATS"/>
    <property type="match status" value="1"/>
</dbReference>
<dbReference type="STRING" id="8030.ENSSSAP00000113250"/>
<sequence length="473" mass="54390">MSASFTTDMEVMLKALECHFTWGIEKADIKDRDSLPEKLLDRIMKFSTSNHATYFNLLAFLSHLEENNVCALEYLHKAESALKNRQDDTELLVTYANFAWVHYHSGNMNDVDAYIGKLENINKGFTTAIQGSLPSIHGEKAWSFLRLGGLFYKGAKESFQKALKGEPDNASFNVGYALVLYRLEGLAMDGTERLEHTEGATQLRKALSLEPDNTEVMVLLARQLQNQSRYESMKLIKEALRLSPDVPHVTHYLAEYFRYAGINESLEVLEKALELSVNSPFMNYQIGQCHKNQFNQMSEQKRKGRWVNARQIKEKMELCIHHFSRAVELKPSNFQFRLNLAEAYGEHYQLEEAMKIFTNLLKDETLSDSDKQQCYTIFGQFLFFKKKDEDGAVTQFKKAYQIPIESWFRNKAGKKLKQIAEWCQANKKRVGILEFLAIEDKKGRKAEDPSRVEVHSPDTDDLTDALGKGMKLK</sequence>
<feature type="region of interest" description="Disordered" evidence="4">
    <location>
        <begin position="442"/>
        <end position="473"/>
    </location>
</feature>
<dbReference type="SUPFAM" id="SSF48452">
    <property type="entry name" value="TPR-like"/>
    <property type="match status" value="1"/>
</dbReference>
<dbReference type="RefSeq" id="XP_045558377.1">
    <property type="nucleotide sequence ID" value="XM_045702421.1"/>
</dbReference>
<accession>A0A1S3NF52</accession>
<evidence type="ECO:0000313" key="5">
    <source>
        <dbReference type="Proteomes" id="UP001652741"/>
    </source>
</evidence>
<reference evidence="6" key="1">
    <citation type="submission" date="2025-04" db="UniProtKB">
        <authorList>
            <consortium name="RefSeq"/>
        </authorList>
    </citation>
    <scope>IDENTIFICATION</scope>
    <source>
        <tissue evidence="6">Muscle</tissue>
    </source>
</reference>
<organism evidence="5 6">
    <name type="scientific">Salmo salar</name>
    <name type="common">Atlantic salmon</name>
    <dbReference type="NCBI Taxonomy" id="8030"/>
    <lineage>
        <taxon>Eukaryota</taxon>
        <taxon>Metazoa</taxon>
        <taxon>Chordata</taxon>
        <taxon>Craniata</taxon>
        <taxon>Vertebrata</taxon>
        <taxon>Euteleostomi</taxon>
        <taxon>Actinopterygii</taxon>
        <taxon>Neopterygii</taxon>
        <taxon>Teleostei</taxon>
        <taxon>Protacanthopterygii</taxon>
        <taxon>Salmoniformes</taxon>
        <taxon>Salmonidae</taxon>
        <taxon>Salmoninae</taxon>
        <taxon>Salmo</taxon>
    </lineage>
</organism>
<dbReference type="KEGG" id="sasa:106578962"/>
<proteinExistence type="inferred from homology"/>
<protein>
    <submittedName>
        <fullName evidence="6 7">Interferon-induced protein with tetratricopeptide repeats 5-like</fullName>
    </submittedName>
</protein>
<dbReference type="Bgee" id="ENSSSAG00000079026">
    <property type="expression patterns" value="Expressed in head kidney and 10 other cell types or tissues"/>
</dbReference>
<dbReference type="AlphaFoldDB" id="A0A1S3NF52"/>
<dbReference type="RefSeq" id="XP_014013766.1">
    <property type="nucleotide sequence ID" value="XM_014158291.1"/>
</dbReference>
<dbReference type="Gene3D" id="1.25.40.10">
    <property type="entry name" value="Tetratricopeptide repeat domain"/>
    <property type="match status" value="3"/>
</dbReference>
<keyword evidence="5" id="KW-1185">Reference proteome</keyword>
<gene>
    <name evidence="6 7" type="primary">LOC106578962</name>
</gene>
<dbReference type="PaxDb" id="8030-ENSSSAP00000113250"/>
<evidence type="ECO:0000313" key="6">
    <source>
        <dbReference type="RefSeq" id="XP_014013766.1"/>
    </source>
</evidence>